<dbReference type="InterPro" id="IPR001544">
    <property type="entry name" value="Aminotrans_IV"/>
</dbReference>
<comment type="cofactor">
    <cofactor evidence="1">
        <name>pyridoxal 5'-phosphate</name>
        <dbReference type="ChEBI" id="CHEBI:597326"/>
    </cofactor>
</comment>
<keyword evidence="12" id="KW-1185">Reference proteome</keyword>
<comment type="catalytic activity">
    <reaction evidence="9">
        <text>4-amino-4-deoxychorismate = 4-aminobenzoate + pyruvate + H(+)</text>
        <dbReference type="Rhea" id="RHEA:16201"/>
        <dbReference type="ChEBI" id="CHEBI:15361"/>
        <dbReference type="ChEBI" id="CHEBI:15378"/>
        <dbReference type="ChEBI" id="CHEBI:17836"/>
        <dbReference type="ChEBI" id="CHEBI:58406"/>
        <dbReference type="EC" id="4.1.3.38"/>
    </reaction>
</comment>
<comment type="similarity">
    <text evidence="2">Belongs to the class-IV pyridoxal-phosphate-dependent aminotransferase family.</text>
</comment>
<dbReference type="Pfam" id="PF01063">
    <property type="entry name" value="Aminotran_4"/>
    <property type="match status" value="1"/>
</dbReference>
<comment type="subunit">
    <text evidence="3">Homodimer.</text>
</comment>
<dbReference type="PANTHER" id="PTHR42743:SF2">
    <property type="entry name" value="AMINODEOXYCHORISMATE LYASE"/>
    <property type="match status" value="1"/>
</dbReference>
<keyword evidence="5" id="KW-0289">Folate biosynthesis</keyword>
<evidence type="ECO:0000256" key="1">
    <source>
        <dbReference type="ARBA" id="ARBA00001933"/>
    </source>
</evidence>
<organism evidence="11 12">
    <name type="scientific">Sinimarinibacterium thermocellulolyticum</name>
    <dbReference type="NCBI Taxonomy" id="3170016"/>
    <lineage>
        <taxon>Bacteria</taxon>
        <taxon>Pseudomonadati</taxon>
        <taxon>Pseudomonadota</taxon>
        <taxon>Gammaproteobacteria</taxon>
        <taxon>Nevskiales</taxon>
        <taxon>Nevskiaceae</taxon>
        <taxon>Sinimarinibacterium</taxon>
    </lineage>
</organism>
<gene>
    <name evidence="11" type="primary">pabC</name>
    <name evidence="11" type="ORF">ABSH63_14075</name>
</gene>
<evidence type="ECO:0000256" key="4">
    <source>
        <dbReference type="ARBA" id="ARBA00022898"/>
    </source>
</evidence>
<dbReference type="InterPro" id="IPR050571">
    <property type="entry name" value="Class-IV_PLP-Dep_Aminotrnsfr"/>
</dbReference>
<evidence type="ECO:0000256" key="2">
    <source>
        <dbReference type="ARBA" id="ARBA00009320"/>
    </source>
</evidence>
<protein>
    <recommendedName>
        <fullName evidence="8 10">Aminodeoxychorismate lyase</fullName>
        <ecNumber evidence="8 10">4.1.3.38</ecNumber>
    </recommendedName>
</protein>
<evidence type="ECO:0000256" key="9">
    <source>
        <dbReference type="ARBA" id="ARBA00049529"/>
    </source>
</evidence>
<dbReference type="RefSeq" id="WP_352890500.1">
    <property type="nucleotide sequence ID" value="NZ_JBEPIJ010000021.1"/>
</dbReference>
<evidence type="ECO:0000256" key="8">
    <source>
        <dbReference type="ARBA" id="ARBA00035676"/>
    </source>
</evidence>
<reference evidence="11 12" key="1">
    <citation type="submission" date="2024-06" db="EMBL/GenBank/DDBJ databases">
        <authorList>
            <person name="Li Z."/>
            <person name="Jiang Y."/>
        </authorList>
    </citation>
    <scope>NUCLEOTIDE SEQUENCE [LARGE SCALE GENOMIC DNA]</scope>
    <source>
        <strain evidence="11 12">HSW-8</strain>
    </source>
</reference>
<dbReference type="EC" id="4.1.3.38" evidence="8 10"/>
<dbReference type="SUPFAM" id="SSF56752">
    <property type="entry name" value="D-aminoacid aminotransferase-like PLP-dependent enzymes"/>
    <property type="match status" value="1"/>
</dbReference>
<dbReference type="Gene3D" id="3.20.10.10">
    <property type="entry name" value="D-amino Acid Aminotransferase, subunit A, domain 2"/>
    <property type="match status" value="1"/>
</dbReference>
<comment type="pathway">
    <text evidence="7">Cofactor biosynthesis; tetrahydrofolate biosynthesis; 4-aminobenzoate from chorismate: step 2/2.</text>
</comment>
<dbReference type="EMBL" id="JBEPIJ010000021">
    <property type="protein sequence ID" value="MES0875126.1"/>
    <property type="molecule type" value="Genomic_DNA"/>
</dbReference>
<dbReference type="GO" id="GO:0008696">
    <property type="term" value="F:4-amino-4-deoxychorismate lyase activity"/>
    <property type="evidence" value="ECO:0007669"/>
    <property type="project" value="UniProtKB-EC"/>
</dbReference>
<comment type="caution">
    <text evidence="11">The sequence shown here is derived from an EMBL/GenBank/DDBJ whole genome shotgun (WGS) entry which is preliminary data.</text>
</comment>
<dbReference type="InterPro" id="IPR043131">
    <property type="entry name" value="BCAT-like_N"/>
</dbReference>
<sequence length="277" mass="30732">MNPAVLHDGRPCTAQSAHSRALHYGDGVFRTMLWRDAAVVDWPLHRDKLFADCAALRLEPPTEREVLDDLQRVAAGEQMQVLKLIVARRAQRRGYAPQTRASERWVFAYPVPAVQAADYRSGIVAAVSEVTLSEQVLLAGVKHLNRLDQVLAADGWAQEIGEALMRRGDGAVICGTRSNLFVVRSGVLLTPTLDRCGVAGIMRRKILDCARGMNIPIRETELLLSDVLSADEAFVCNALIGIWPLRRLQTREWSAPGALTRRLMHATAHPLVLEHLR</sequence>
<evidence type="ECO:0000256" key="6">
    <source>
        <dbReference type="ARBA" id="ARBA00023239"/>
    </source>
</evidence>
<accession>A0ABV2AE55</accession>
<dbReference type="PANTHER" id="PTHR42743">
    <property type="entry name" value="AMINO-ACID AMINOTRANSFERASE"/>
    <property type="match status" value="1"/>
</dbReference>
<keyword evidence="6 11" id="KW-0456">Lyase</keyword>
<evidence type="ECO:0000313" key="12">
    <source>
        <dbReference type="Proteomes" id="UP001465331"/>
    </source>
</evidence>
<evidence type="ECO:0000256" key="10">
    <source>
        <dbReference type="NCBIfam" id="TIGR03461"/>
    </source>
</evidence>
<dbReference type="InterPro" id="IPR036038">
    <property type="entry name" value="Aminotransferase-like"/>
</dbReference>
<evidence type="ECO:0000256" key="3">
    <source>
        <dbReference type="ARBA" id="ARBA00011738"/>
    </source>
</evidence>
<dbReference type="Gene3D" id="3.30.470.10">
    <property type="match status" value="1"/>
</dbReference>
<evidence type="ECO:0000313" key="11">
    <source>
        <dbReference type="EMBL" id="MES0875126.1"/>
    </source>
</evidence>
<proteinExistence type="inferred from homology"/>
<evidence type="ECO:0000256" key="5">
    <source>
        <dbReference type="ARBA" id="ARBA00022909"/>
    </source>
</evidence>
<dbReference type="Proteomes" id="UP001465331">
    <property type="component" value="Unassembled WGS sequence"/>
</dbReference>
<dbReference type="InterPro" id="IPR017824">
    <property type="entry name" value="Aminodeoxychorismate_lyase_IV"/>
</dbReference>
<name>A0ABV2AE55_9GAMM</name>
<dbReference type="NCBIfam" id="TIGR03461">
    <property type="entry name" value="pabC_Proteo"/>
    <property type="match status" value="1"/>
</dbReference>
<keyword evidence="4" id="KW-0663">Pyridoxal phosphate</keyword>
<dbReference type="InterPro" id="IPR043132">
    <property type="entry name" value="BCAT-like_C"/>
</dbReference>
<evidence type="ECO:0000256" key="7">
    <source>
        <dbReference type="ARBA" id="ARBA00035633"/>
    </source>
</evidence>